<proteinExistence type="predicted"/>
<organism evidence="1 2">
    <name type="scientific">Acaulospora colombiana</name>
    <dbReference type="NCBI Taxonomy" id="27376"/>
    <lineage>
        <taxon>Eukaryota</taxon>
        <taxon>Fungi</taxon>
        <taxon>Fungi incertae sedis</taxon>
        <taxon>Mucoromycota</taxon>
        <taxon>Glomeromycotina</taxon>
        <taxon>Glomeromycetes</taxon>
        <taxon>Diversisporales</taxon>
        <taxon>Acaulosporaceae</taxon>
        <taxon>Acaulospora</taxon>
    </lineage>
</organism>
<dbReference type="EMBL" id="CAJVPT010000880">
    <property type="protein sequence ID" value="CAG8452161.1"/>
    <property type="molecule type" value="Genomic_DNA"/>
</dbReference>
<name>A0ACA9K563_9GLOM</name>
<evidence type="ECO:0000313" key="1">
    <source>
        <dbReference type="EMBL" id="CAG8452161.1"/>
    </source>
</evidence>
<comment type="caution">
    <text evidence="1">The sequence shown here is derived from an EMBL/GenBank/DDBJ whole genome shotgun (WGS) entry which is preliminary data.</text>
</comment>
<dbReference type="Proteomes" id="UP000789525">
    <property type="component" value="Unassembled WGS sequence"/>
</dbReference>
<sequence length="1756" mass="204524">PPFGSDDDVPTVSVIGISNWRLDNNKSSRALLVQRPLFTENDLVDTTRRMFGHIRDFNNQQPLHIFNLFSYFNSRTSDYYSLVKSIRNMNTKKPNIQLALARNFGGTDQMEDLCCLYFQQVLKPLHKQRFTYIPIPVQDLINANLTEKGARNLMLIGNSNSVVTLQDYKLRQQNIEPIVIIGSQFPDDKDGGEYSYVTLNRIMMCVETGRHLILTDLEIIYGSLYNLFNQNFLTDENFDYEDDDDSSNKNAKRNYTRISLGPHSNPLLYETLQSLIVNQCGKKSESDDDTIIHSCKEALISIAISDGILRAEKSILKIGNAQEVKNWQDVYFRIQQHGSIREFYRTLLDDNNPLNSNLTIINTFSNINTNIKLCLKNVINCQVDKLSTFKSEAVLQNQIKRFYESENDLYILQCDLSTVNAGKLVHEIPKCTKLVDCLRLRTNDWLCAISSDQWQLDIALDEKSSILHSTYSVALEMYLNTLIRKPIAKLLYVLERHHAIMFLFSWDQENDEYDLFTFWKHIFMDKKIVNIDDMIMDPRPNLYIVSGNYFSLKFPFSHYFMKQIDQYKKLYYEELDLMYENPENLDKDANLIPGILIQFLDRFADTIRAAITMLTSDIVQFAGNLYLDDFVIISSSNAGYSQESDAKLLHFLLSLSCEGDVLNDPIRLHMFWWKNSDAIISELELARMCPSIIELYNEDHKKDDNFGSYLIDKVCRIMIEKLIKLGTPNEDKNQVSDDIFNDHKVADDNFNEAANDDEVENDINSEFISDDSNELRNNDDKDKNNIDMKEVKEDSIPLLLQNTPETLVRSPNLNAINSALKRNEVDAPIYALCCDVLQYNFFTSYTFEELVDGFRDAIDILCSGNFEPLQLILAVTLLKKFLNVFWKSLVSIKDAVKEPLKFEDESFDDMDVENIIDMINQAMERPSPFIRSLRLYFLRDLYAKVLSLFEIKCFCGVQYRTFSWLRDFEWSDEENRIGLIPYRYFTHYNEAEEAFTPLLERGQQTQAMNFLNQVSNDESMDLKMSLMVSPGDKSIGAEAIHENEETEVKLGYVYESIESRKDSDFSLRNMTPVSYRILHLFVHVLIAANSQKDCWDFFNNQQDQVIIRNPLDYCKEHIDNDWSILARLLGCNDETLALVFHSILSSMAEGQIITIARLDTVEKRRHWEYEFTQRYVTPKVSNAHGTAAEFKGRVKNVDHTLESEIDETIEVTEEYRLKFHPRIWRRVVETSFEGFRAYCMGYQNFTTEFPFLSLFLKYQSQLSLLKNLTPIVEFARILSSKLNYRLKRADARILTFEQFLKNEAQSTENLKEAFENFIVAWNSVREHITGYESHEFASPMPEMAGSLPLVYALIDLRDESLYICGAIDYLVNLHNNFLQHVLTIEPGCASLRFVEQGQLSNTNAAINQGQYYIETMSLSEARNIHLMGYEWNQLLELLTYSQRDLRLGHGQEIKYDLYKIEAKLAYYLIFNKVHLNKSNEKFWLDLFSYHLELFSSSRTIISEIKKLIPQETVPTEKLGSFVVTTYSPTNIGTNVTLVFENPTKLLSEFEVLLCFLERTLGGNLNTKITDYIDKWMKLVVLKENDRFHRMINGLRLKHVVSLYEFVEEKVADEEIEYLSEKYKAKLTKQLQDEIIDCVDFEQSYGIGGSDIRKLRIPHDAFAIALKRFMFRYLLSEIITEKYNLADYLAGEILIDCWPSFVPDDVIRDKFPKFLLVANIYEAYRYTIKQIQEMNKAESKTRMVRKKRNTRKLKEIF</sequence>
<reference evidence="1" key="1">
    <citation type="submission" date="2021-06" db="EMBL/GenBank/DDBJ databases">
        <authorList>
            <person name="Kallberg Y."/>
            <person name="Tangrot J."/>
            <person name="Rosling A."/>
        </authorList>
    </citation>
    <scope>NUCLEOTIDE SEQUENCE</scope>
    <source>
        <strain evidence="1">CL356</strain>
    </source>
</reference>
<protein>
    <submittedName>
        <fullName evidence="1">3664_t:CDS:1</fullName>
    </submittedName>
</protein>
<gene>
    <name evidence="1" type="ORF">ACOLOM_LOCUS797</name>
</gene>
<feature type="non-terminal residue" evidence="1">
    <location>
        <position position="1"/>
    </location>
</feature>
<keyword evidence="2" id="KW-1185">Reference proteome</keyword>
<accession>A0ACA9K563</accession>
<evidence type="ECO:0000313" key="2">
    <source>
        <dbReference type="Proteomes" id="UP000789525"/>
    </source>
</evidence>